<dbReference type="WBParaSite" id="SSLN_0000818101-mRNA-1">
    <property type="protein sequence ID" value="SSLN_0000818101-mRNA-1"/>
    <property type="gene ID" value="SSLN_0000818101"/>
</dbReference>
<reference evidence="1 2" key="2">
    <citation type="submission" date="2018-11" db="EMBL/GenBank/DDBJ databases">
        <authorList>
            <consortium name="Pathogen Informatics"/>
        </authorList>
    </citation>
    <scope>NUCLEOTIDE SEQUENCE [LARGE SCALE GENOMIC DNA]</scope>
    <source>
        <strain evidence="1 2">NST_G2</strain>
    </source>
</reference>
<proteinExistence type="predicted"/>
<evidence type="ECO:0000313" key="1">
    <source>
        <dbReference type="EMBL" id="VDL94267.1"/>
    </source>
</evidence>
<dbReference type="AlphaFoldDB" id="A0A183SUI4"/>
<dbReference type="Proteomes" id="UP000275846">
    <property type="component" value="Unassembled WGS sequence"/>
</dbReference>
<accession>A0A183SUI4</accession>
<name>A0A183SUI4_SCHSO</name>
<sequence length="130" mass="14034">MRQLCTFDFGAEVEIVSIPDHVLHASKGLAGFGDLMGDLIVDFDAAGESASQVREVIHRFQLGAIDIDMSCGVDGIGRRLMHHNRFLSVIAKSEVATGGSVEVHAPLHFLFCRCIECAVVSEEKFVDGGC</sequence>
<evidence type="ECO:0000313" key="3">
    <source>
        <dbReference type="WBParaSite" id="SSLN_0000818101-mRNA-1"/>
    </source>
</evidence>
<reference evidence="3" key="1">
    <citation type="submission" date="2016-06" db="UniProtKB">
        <authorList>
            <consortium name="WormBaseParasite"/>
        </authorList>
    </citation>
    <scope>IDENTIFICATION</scope>
</reference>
<protein>
    <submittedName>
        <fullName evidence="3">LysR_substrate domain-containing protein</fullName>
    </submittedName>
</protein>
<dbReference type="EMBL" id="UYSU01034357">
    <property type="protein sequence ID" value="VDL94267.1"/>
    <property type="molecule type" value="Genomic_DNA"/>
</dbReference>
<evidence type="ECO:0000313" key="2">
    <source>
        <dbReference type="Proteomes" id="UP000275846"/>
    </source>
</evidence>
<gene>
    <name evidence="1" type="ORF">SSLN_LOCUS7882</name>
</gene>
<dbReference type="OrthoDB" id="6310407at2759"/>
<organism evidence="3">
    <name type="scientific">Schistocephalus solidus</name>
    <name type="common">Tapeworm</name>
    <dbReference type="NCBI Taxonomy" id="70667"/>
    <lineage>
        <taxon>Eukaryota</taxon>
        <taxon>Metazoa</taxon>
        <taxon>Spiralia</taxon>
        <taxon>Lophotrochozoa</taxon>
        <taxon>Platyhelminthes</taxon>
        <taxon>Cestoda</taxon>
        <taxon>Eucestoda</taxon>
        <taxon>Diphyllobothriidea</taxon>
        <taxon>Diphyllobothriidae</taxon>
        <taxon>Schistocephalus</taxon>
    </lineage>
</organism>
<keyword evidence="2" id="KW-1185">Reference proteome</keyword>